<reference evidence="2 3" key="1">
    <citation type="journal article" date="2024" name="Commun. Biol.">
        <title>Comparative genomic analysis of thermophilic fungi reveals convergent evolutionary adaptations and gene losses.</title>
        <authorList>
            <person name="Steindorff A.S."/>
            <person name="Aguilar-Pontes M.V."/>
            <person name="Robinson A.J."/>
            <person name="Andreopoulos B."/>
            <person name="LaButti K."/>
            <person name="Kuo A."/>
            <person name="Mondo S."/>
            <person name="Riley R."/>
            <person name="Otillar R."/>
            <person name="Haridas S."/>
            <person name="Lipzen A."/>
            <person name="Grimwood J."/>
            <person name="Schmutz J."/>
            <person name="Clum A."/>
            <person name="Reid I.D."/>
            <person name="Moisan M.C."/>
            <person name="Butler G."/>
            <person name="Nguyen T.T.M."/>
            <person name="Dewar K."/>
            <person name="Conant G."/>
            <person name="Drula E."/>
            <person name="Henrissat B."/>
            <person name="Hansel C."/>
            <person name="Singer S."/>
            <person name="Hutchinson M.I."/>
            <person name="de Vries R.P."/>
            <person name="Natvig D.O."/>
            <person name="Powell A.J."/>
            <person name="Tsang A."/>
            <person name="Grigoriev I.V."/>
        </authorList>
    </citation>
    <scope>NUCLEOTIDE SEQUENCE [LARGE SCALE GENOMIC DNA]</scope>
    <source>
        <strain evidence="2 3">ATCC 24622</strain>
    </source>
</reference>
<gene>
    <name evidence="2" type="ORF">VTK73DRAFT_1943</name>
</gene>
<protein>
    <submittedName>
        <fullName evidence="2">Uncharacterized protein</fullName>
    </submittedName>
</protein>
<feature type="compositionally biased region" description="Basic and acidic residues" evidence="1">
    <location>
        <begin position="1"/>
        <end position="12"/>
    </location>
</feature>
<feature type="region of interest" description="Disordered" evidence="1">
    <location>
        <begin position="54"/>
        <end position="83"/>
    </location>
</feature>
<evidence type="ECO:0000256" key="1">
    <source>
        <dbReference type="SAM" id="MobiDB-lite"/>
    </source>
</evidence>
<evidence type="ECO:0000313" key="3">
    <source>
        <dbReference type="Proteomes" id="UP001586593"/>
    </source>
</evidence>
<evidence type="ECO:0000313" key="2">
    <source>
        <dbReference type="EMBL" id="KAL1844731.1"/>
    </source>
</evidence>
<comment type="caution">
    <text evidence="2">The sequence shown here is derived from an EMBL/GenBank/DDBJ whole genome shotgun (WGS) entry which is preliminary data.</text>
</comment>
<accession>A0ABR3VSV1</accession>
<name>A0ABR3VSV1_9PEZI</name>
<sequence>MGRTLHREREQTGADGLMKSSQMRQGSQEMLLFRHHAPFGSRQNLCLIPRSETHTHTHTHTHRVNPPPPSTKNNPPSNLAGGAIRTQSHTSTTSGTLAFSLCRAQCNPELYRRTAIAGDIPPSYSLAFPGGWMDGPHPFPLLPPHWGRNLALAPAPVGQTRPS</sequence>
<feature type="region of interest" description="Disordered" evidence="1">
    <location>
        <begin position="1"/>
        <end position="26"/>
    </location>
</feature>
<organism evidence="2 3">
    <name type="scientific">Phialemonium thermophilum</name>
    <dbReference type="NCBI Taxonomy" id="223376"/>
    <lineage>
        <taxon>Eukaryota</taxon>
        <taxon>Fungi</taxon>
        <taxon>Dikarya</taxon>
        <taxon>Ascomycota</taxon>
        <taxon>Pezizomycotina</taxon>
        <taxon>Sordariomycetes</taxon>
        <taxon>Sordariomycetidae</taxon>
        <taxon>Cephalothecales</taxon>
        <taxon>Cephalothecaceae</taxon>
        <taxon>Phialemonium</taxon>
    </lineage>
</organism>
<proteinExistence type="predicted"/>
<dbReference type="Proteomes" id="UP001586593">
    <property type="component" value="Unassembled WGS sequence"/>
</dbReference>
<dbReference type="EMBL" id="JAZHXJ010001505">
    <property type="protein sequence ID" value="KAL1844731.1"/>
    <property type="molecule type" value="Genomic_DNA"/>
</dbReference>
<keyword evidence="3" id="KW-1185">Reference proteome</keyword>